<dbReference type="GO" id="GO:0031647">
    <property type="term" value="P:regulation of protein stability"/>
    <property type="evidence" value="ECO:0007669"/>
    <property type="project" value="UniProtKB-ARBA"/>
</dbReference>
<evidence type="ECO:0000256" key="9">
    <source>
        <dbReference type="ARBA" id="ARBA00022753"/>
    </source>
</evidence>
<dbReference type="GO" id="GO:0005769">
    <property type="term" value="C:early endosome"/>
    <property type="evidence" value="ECO:0007669"/>
    <property type="project" value="UniProtKB-SubCell"/>
</dbReference>
<keyword evidence="9" id="KW-0967">Endosome</keyword>
<evidence type="ECO:0000256" key="8">
    <source>
        <dbReference type="ARBA" id="ARBA00022553"/>
    </source>
</evidence>
<evidence type="ECO:0000256" key="4">
    <source>
        <dbReference type="ARBA" id="ARBA00004603"/>
    </source>
</evidence>
<dbReference type="GO" id="GO:0051049">
    <property type="term" value="P:regulation of transport"/>
    <property type="evidence" value="ECO:0007669"/>
    <property type="project" value="UniProtKB-ARBA"/>
</dbReference>
<dbReference type="InterPro" id="IPR016024">
    <property type="entry name" value="ARM-type_fold"/>
</dbReference>
<keyword evidence="7" id="KW-0963">Cytoplasm</keyword>
<protein>
    <recommendedName>
        <fullName evidence="12 13">Vacuolar protein sorting-associated protein 35</fullName>
    </recommendedName>
</protein>
<dbReference type="PANTHER" id="PTHR11099:SF0">
    <property type="entry name" value="VACUOLAR PROTEIN SORTING-ASSOCIATED PROTEIN 35"/>
    <property type="match status" value="1"/>
</dbReference>
<dbReference type="GO" id="GO:0042176">
    <property type="term" value="P:regulation of protein catabolic process"/>
    <property type="evidence" value="ECO:0007669"/>
    <property type="project" value="UniProtKB-ARBA"/>
</dbReference>
<dbReference type="GO" id="GO:0010628">
    <property type="term" value="P:positive regulation of gene expression"/>
    <property type="evidence" value="ECO:0007669"/>
    <property type="project" value="UniProtKB-ARBA"/>
</dbReference>
<evidence type="ECO:0000256" key="12">
    <source>
        <dbReference type="ARBA" id="ARBA00072998"/>
    </source>
</evidence>
<evidence type="ECO:0000256" key="7">
    <source>
        <dbReference type="ARBA" id="ARBA00022490"/>
    </source>
</evidence>
<dbReference type="EMBL" id="CAIIXF020000003">
    <property type="protein sequence ID" value="CAH1778612.1"/>
    <property type="molecule type" value="Genomic_DNA"/>
</dbReference>
<dbReference type="AlphaFoldDB" id="A0A8J1UQN4"/>
<dbReference type="GO" id="GO:0005829">
    <property type="term" value="C:cytosol"/>
    <property type="evidence" value="ECO:0007669"/>
    <property type="project" value="GOC"/>
</dbReference>
<dbReference type="GO" id="GO:0099639">
    <property type="term" value="P:neurotransmitter receptor transport, endosome to plasma membrane"/>
    <property type="evidence" value="ECO:0007669"/>
    <property type="project" value="UniProtKB-ARBA"/>
</dbReference>
<dbReference type="Proteomes" id="UP000749559">
    <property type="component" value="Unassembled WGS sequence"/>
</dbReference>
<dbReference type="InterPro" id="IPR042491">
    <property type="entry name" value="Vps35_C"/>
</dbReference>
<evidence type="ECO:0000256" key="10">
    <source>
        <dbReference type="ARBA" id="ARBA00022927"/>
    </source>
</evidence>
<accession>A0A8J1UQN4</accession>
<dbReference type="FunFam" id="1.25.40.660:FF:000001">
    <property type="entry name" value="Vacuolar protein sorting-associated protein 35"/>
    <property type="match status" value="1"/>
</dbReference>
<comment type="caution">
    <text evidence="14">The sequence shown here is derived from an EMBL/GenBank/DDBJ whole genome shotgun (WGS) entry which is preliminary data.</text>
</comment>
<dbReference type="GO" id="GO:0030906">
    <property type="term" value="C:retromer, cargo-selective complex"/>
    <property type="evidence" value="ECO:0007669"/>
    <property type="project" value="InterPro"/>
</dbReference>
<dbReference type="GO" id="GO:0099175">
    <property type="term" value="P:regulation of postsynapse organization"/>
    <property type="evidence" value="ECO:0007669"/>
    <property type="project" value="UniProtKB-ARBA"/>
</dbReference>
<keyword evidence="15" id="KW-1185">Reference proteome</keyword>
<evidence type="ECO:0000256" key="5">
    <source>
        <dbReference type="ARBA" id="ARBA00006536"/>
    </source>
</evidence>
<name>A0A8J1UQN4_OWEFU</name>
<organism evidence="14 15">
    <name type="scientific">Owenia fusiformis</name>
    <name type="common">Polychaete worm</name>
    <dbReference type="NCBI Taxonomy" id="6347"/>
    <lineage>
        <taxon>Eukaryota</taxon>
        <taxon>Metazoa</taxon>
        <taxon>Spiralia</taxon>
        <taxon>Lophotrochozoa</taxon>
        <taxon>Annelida</taxon>
        <taxon>Polychaeta</taxon>
        <taxon>Sedentaria</taxon>
        <taxon>Canalipalpata</taxon>
        <taxon>Sabellida</taxon>
        <taxon>Oweniida</taxon>
        <taxon>Oweniidae</taxon>
        <taxon>Owenia</taxon>
    </lineage>
</organism>
<comment type="similarity">
    <text evidence="5 13">Belongs to the VPS35 family.</text>
</comment>
<dbReference type="GO" id="GO:0005770">
    <property type="term" value="C:late endosome"/>
    <property type="evidence" value="ECO:0007669"/>
    <property type="project" value="UniProtKB-SubCell"/>
</dbReference>
<dbReference type="OrthoDB" id="10258141at2759"/>
<dbReference type="GO" id="GO:0032880">
    <property type="term" value="P:regulation of protein localization"/>
    <property type="evidence" value="ECO:0007669"/>
    <property type="project" value="UniProtKB-ARBA"/>
</dbReference>
<dbReference type="GO" id="GO:0009967">
    <property type="term" value="P:positive regulation of signal transduction"/>
    <property type="evidence" value="ECO:0007669"/>
    <property type="project" value="UniProtKB-ARBA"/>
</dbReference>
<evidence type="ECO:0000256" key="13">
    <source>
        <dbReference type="PIRNR" id="PIRNR009375"/>
    </source>
</evidence>
<evidence type="ECO:0000313" key="14">
    <source>
        <dbReference type="EMBL" id="CAH1778612.1"/>
    </source>
</evidence>
<comment type="function">
    <text evidence="13">Plays a role in vesicular protein sorting.</text>
</comment>
<evidence type="ECO:0000256" key="1">
    <source>
        <dbReference type="ARBA" id="ARBA00004170"/>
    </source>
</evidence>
<gene>
    <name evidence="14" type="ORF">OFUS_LOCUS5505</name>
</gene>
<keyword evidence="11" id="KW-0472">Membrane</keyword>
<comment type="subcellular location">
    <subcellularLocation>
        <location evidence="3">Cytoplasm</location>
    </subcellularLocation>
    <subcellularLocation>
        <location evidence="2">Early endosome</location>
    </subcellularLocation>
    <subcellularLocation>
        <location evidence="4">Late endosome</location>
    </subcellularLocation>
    <subcellularLocation>
        <location evidence="1">Membrane</location>
        <topology evidence="1">Peripheral membrane protein</topology>
    </subcellularLocation>
</comment>
<evidence type="ECO:0000256" key="6">
    <source>
        <dbReference type="ARBA" id="ARBA00022448"/>
    </source>
</evidence>
<dbReference type="GO" id="GO:0050793">
    <property type="term" value="P:regulation of developmental process"/>
    <property type="evidence" value="ECO:0007669"/>
    <property type="project" value="UniProtKB-ARBA"/>
</dbReference>
<dbReference type="Pfam" id="PF03635">
    <property type="entry name" value="Vps35"/>
    <property type="match status" value="1"/>
</dbReference>
<dbReference type="PIRSF" id="PIRSF009375">
    <property type="entry name" value="Retromer_Vps35"/>
    <property type="match status" value="1"/>
</dbReference>
<dbReference type="GO" id="GO:0042147">
    <property type="term" value="P:retrograde transport, endosome to Golgi"/>
    <property type="evidence" value="ECO:0007669"/>
    <property type="project" value="InterPro"/>
</dbReference>
<proteinExistence type="inferred from homology"/>
<keyword evidence="6 13" id="KW-0813">Transport</keyword>
<keyword evidence="10 13" id="KW-0653">Protein transport</keyword>
<evidence type="ECO:0000256" key="2">
    <source>
        <dbReference type="ARBA" id="ARBA00004412"/>
    </source>
</evidence>
<dbReference type="Gene3D" id="1.25.40.660">
    <property type="entry name" value="Vacuolar protein sorting-associated protein 35, helical subcomplex Vps35-C"/>
    <property type="match status" value="1"/>
</dbReference>
<evidence type="ECO:0000313" key="15">
    <source>
        <dbReference type="Proteomes" id="UP000749559"/>
    </source>
</evidence>
<evidence type="ECO:0000256" key="3">
    <source>
        <dbReference type="ARBA" id="ARBA00004496"/>
    </source>
</evidence>
<dbReference type="SUPFAM" id="SSF48371">
    <property type="entry name" value="ARM repeat"/>
    <property type="match status" value="1"/>
</dbReference>
<keyword evidence="8" id="KW-0597">Phosphoprotein</keyword>
<dbReference type="InterPro" id="IPR005378">
    <property type="entry name" value="Vps35"/>
</dbReference>
<dbReference type="GO" id="GO:0031748">
    <property type="term" value="F:D1 dopamine receptor binding"/>
    <property type="evidence" value="ECO:0007669"/>
    <property type="project" value="UniProtKB-ARBA"/>
</dbReference>
<dbReference type="PANTHER" id="PTHR11099">
    <property type="entry name" value="VACUOLAR SORTING PROTEIN 35"/>
    <property type="match status" value="1"/>
</dbReference>
<evidence type="ECO:0000256" key="11">
    <source>
        <dbReference type="ARBA" id="ARBA00023136"/>
    </source>
</evidence>
<sequence length="796" mass="91013">MPSTPQLSPTEEQEKLLDEALAVVKQQSFQMKRCLDKGKLMDGLKHASNMLSELRTSMLSPKNYYELYMAISDELRHLELYLVDEFQKGRKVADLYELVQYAGNIIPRLYLLITVGVVYIKASELSRKDILADLVEMCRGVQHPLRGLFLRNYLLQCTKNVLPDVEAEGASESETGTVKDSVDFIQLNFAEMNKLWVRMQHQGHSRDKEKREQERRELRILVGTNLVRLSQLECVDLETYRKVILPPILEQVVSCRDPIAQEYLMECVIQVFPDEFHLQTLNTFLRACADLHKDVNVKNIIISLIDRLAQFAHKDESVGIPSEIQLFDIFSQQISTVIQNRPDMPPEDIVSLQVALINLALKCYPDKTEYVDKVLETTEEIFNRLNLDHLEHTTAVSKELTKLMKIPVDNYNNVLTLVKLEHYGPLFEYFDYTARKGISCYIINNALDNDTQIPTQEQVDAILGLVGPLIVDQSDQPEEEEDPEDFMEEQGLMGRFVNLLLADDPDQQYLILNAARKHFGAGGNKRIKYTLPSIIFGAYKLAYKYKSIAEEDEKWEKKCQKIFSFCHQTIGALIKAELAELPLRLFLQGAVSAGEIGFENHESVAYEFISQAFSIYEDEISDSKAQLSAITLIIGTVEQMKCFGDENHEPLRTQCALAASKLLKKPDQCRGVVTCSHLFWSGKSKDNNGEEMRDGKRVMECLKKGLRIANQCMDSSVQVQLFVEILNQYIYFYEKGNDQVTVAVLNQLIGKIREDLPNLEANEETEQINKHFQNTLEHLRGQMESDGESKYEGLTL</sequence>
<reference evidence="14" key="1">
    <citation type="submission" date="2022-03" db="EMBL/GenBank/DDBJ databases">
        <authorList>
            <person name="Martin C."/>
        </authorList>
    </citation>
    <scope>NUCLEOTIDE SEQUENCE</scope>
</reference>